<keyword evidence="4" id="KW-1185">Reference proteome</keyword>
<feature type="compositionally biased region" description="Low complexity" evidence="2">
    <location>
        <begin position="334"/>
        <end position="348"/>
    </location>
</feature>
<evidence type="ECO:0000313" key="4">
    <source>
        <dbReference type="Proteomes" id="UP001642540"/>
    </source>
</evidence>
<feature type="region of interest" description="Disordered" evidence="2">
    <location>
        <begin position="1"/>
        <end position="42"/>
    </location>
</feature>
<proteinExistence type="predicted"/>
<evidence type="ECO:0000313" key="3">
    <source>
        <dbReference type="EMBL" id="CAL8143150.1"/>
    </source>
</evidence>
<feature type="compositionally biased region" description="Polar residues" evidence="2">
    <location>
        <begin position="763"/>
        <end position="781"/>
    </location>
</feature>
<feature type="region of interest" description="Disordered" evidence="2">
    <location>
        <begin position="238"/>
        <end position="355"/>
    </location>
</feature>
<dbReference type="InterPro" id="IPR024849">
    <property type="entry name" value="Shootin-1"/>
</dbReference>
<accession>A0ABP1S3F1</accession>
<feature type="compositionally biased region" description="Basic and acidic residues" evidence="2">
    <location>
        <begin position="800"/>
        <end position="820"/>
    </location>
</feature>
<comment type="caution">
    <text evidence="3">The sequence shown here is derived from an EMBL/GenBank/DDBJ whole genome shotgun (WGS) entry which is preliminary data.</text>
</comment>
<name>A0ABP1S3F1_9HEXA</name>
<dbReference type="Proteomes" id="UP001642540">
    <property type="component" value="Unassembled WGS sequence"/>
</dbReference>
<feature type="compositionally biased region" description="Low complexity" evidence="2">
    <location>
        <begin position="238"/>
        <end position="319"/>
    </location>
</feature>
<organism evidence="3 4">
    <name type="scientific">Orchesella dallaii</name>
    <dbReference type="NCBI Taxonomy" id="48710"/>
    <lineage>
        <taxon>Eukaryota</taxon>
        <taxon>Metazoa</taxon>
        <taxon>Ecdysozoa</taxon>
        <taxon>Arthropoda</taxon>
        <taxon>Hexapoda</taxon>
        <taxon>Collembola</taxon>
        <taxon>Entomobryomorpha</taxon>
        <taxon>Entomobryoidea</taxon>
        <taxon>Orchesellidae</taxon>
        <taxon>Orchesellinae</taxon>
        <taxon>Orchesella</taxon>
    </lineage>
</organism>
<dbReference type="EMBL" id="CAXLJM020000151">
    <property type="protein sequence ID" value="CAL8143150.1"/>
    <property type="molecule type" value="Genomic_DNA"/>
</dbReference>
<evidence type="ECO:0008006" key="5">
    <source>
        <dbReference type="Google" id="ProtNLM"/>
    </source>
</evidence>
<feature type="compositionally biased region" description="Polar residues" evidence="2">
    <location>
        <begin position="1"/>
        <end position="37"/>
    </location>
</feature>
<feature type="compositionally biased region" description="Low complexity" evidence="2">
    <location>
        <begin position="92"/>
        <end position="104"/>
    </location>
</feature>
<feature type="coiled-coil region" evidence="1">
    <location>
        <begin position="507"/>
        <end position="618"/>
    </location>
</feature>
<feature type="compositionally biased region" description="Pro residues" evidence="2">
    <location>
        <begin position="712"/>
        <end position="736"/>
    </location>
</feature>
<gene>
    <name evidence="3" type="ORF">ODALV1_LOCUS29298</name>
</gene>
<feature type="coiled-coil region" evidence="1">
    <location>
        <begin position="382"/>
        <end position="416"/>
    </location>
</feature>
<feature type="region of interest" description="Disordered" evidence="2">
    <location>
        <begin position="63"/>
        <end position="82"/>
    </location>
</feature>
<feature type="compositionally biased region" description="Basic and acidic residues" evidence="2">
    <location>
        <begin position="693"/>
        <end position="705"/>
    </location>
</feature>
<feature type="compositionally biased region" description="Low complexity" evidence="2">
    <location>
        <begin position="748"/>
        <end position="757"/>
    </location>
</feature>
<feature type="region of interest" description="Disordered" evidence="2">
    <location>
        <begin position="87"/>
        <end position="111"/>
    </location>
</feature>
<reference evidence="3 4" key="1">
    <citation type="submission" date="2024-08" db="EMBL/GenBank/DDBJ databases">
        <authorList>
            <person name="Cucini C."/>
            <person name="Frati F."/>
        </authorList>
    </citation>
    <scope>NUCLEOTIDE SEQUENCE [LARGE SCALE GENOMIC DNA]</scope>
</reference>
<protein>
    <recommendedName>
        <fullName evidence="5">Shootin-1</fullName>
    </recommendedName>
</protein>
<feature type="coiled-coil region" evidence="1">
    <location>
        <begin position="452"/>
        <end position="479"/>
    </location>
</feature>
<sequence length="847" mass="92700">MSSVRNRIMQFQQSTDVTTGNSSSSNVHTGLKSSFGRNGSVPPDIVATTGPNISRNQFALSNGTLNNSNISSSTTLGRANNKASACPTFPYTTSQQTHSSATTSNGSGHQNGSYFGNTYGLKTATSMSSSAATATTATNSSQVNSRKYSGTFTDSNSLASTWKSTGTSSTNSFPNIENTNSILETNGGSSRVIRTVEVPLKSRNSEESFISPTPPAVNRANKPSLAMKKASMTINLTSTTASSTSNSPSPTGNSNGSIINSMNGSNSSTRTLPSPTRTKSRTPTRTNPSSSIPKLNSSNSGGMGFGNSTTSGTGVLSTVRYRDPSPGGIGRRSPATNNNRTTPVTTPTSNGIAFGSSVTSSTGRFYQSIGWKEKFEESEKKKNHLVSLAQKATRDYEELRRRYHDLYTDHEKLVARFDGAQGQLESLRKASEATYDEYYKLKRRYESENKGKSDALNRVDEYNKENRRLKRQSALMMQQIDPTALLASGNLFDSVPEAESPESDKEIQYLRKHVKELEEKIIELEAELERIRLSEFESQESVLLMNDTIQSSKTDNFQLKDQLRKLDEENRKLARSLEDLTLEHESLKSKHSIDEEKVLVAETELKKLLNEKNILQRQSLVFMGSEEMDNRLLGALNQIGDLQNAMEDQKNGLESQIIELKNRLSEKELEEETSEIQHSAQIKALEEEIQSLRRRTEEAERKLEDCSFQTVAPPPPPPPPPMGVGAPPPPPLPPMMAAPNSGGGGLGSSLQAAMGSLRPRIQLETSTPPNGSSDGQKSLVSATPQIDDIITQLKQGIKLRPTDKNKTLPRKNLDHQDKSSTESNAAVEEMRSILDNMRRGRAVEKRF</sequence>
<dbReference type="PANTHER" id="PTHR46606:SF5">
    <property type="entry name" value="SHOOTIN-1"/>
    <property type="match status" value="1"/>
</dbReference>
<feature type="compositionally biased region" description="Low complexity" evidence="2">
    <location>
        <begin position="63"/>
        <end position="77"/>
    </location>
</feature>
<dbReference type="PANTHER" id="PTHR46606">
    <property type="entry name" value="SHOOTIN-1"/>
    <property type="match status" value="1"/>
</dbReference>
<feature type="region of interest" description="Disordered" evidence="2">
    <location>
        <begin position="693"/>
        <end position="781"/>
    </location>
</feature>
<feature type="region of interest" description="Disordered" evidence="2">
    <location>
        <begin position="793"/>
        <end position="833"/>
    </location>
</feature>
<evidence type="ECO:0000256" key="1">
    <source>
        <dbReference type="SAM" id="Coils"/>
    </source>
</evidence>
<keyword evidence="1" id="KW-0175">Coiled coil</keyword>
<evidence type="ECO:0000256" key="2">
    <source>
        <dbReference type="SAM" id="MobiDB-lite"/>
    </source>
</evidence>